<dbReference type="InterPro" id="IPR001789">
    <property type="entry name" value="Sig_transdc_resp-reg_receiver"/>
</dbReference>
<keyword evidence="1 2" id="KW-0597">Phosphoprotein</keyword>
<evidence type="ECO:0000313" key="5">
    <source>
        <dbReference type="Proteomes" id="UP000184404"/>
    </source>
</evidence>
<name>A0A1M4SBG6_9FIRM</name>
<dbReference type="PANTHER" id="PTHR44591">
    <property type="entry name" value="STRESS RESPONSE REGULATOR PROTEIN 1"/>
    <property type="match status" value="1"/>
</dbReference>
<feature type="modified residue" description="4-aspartylphosphate" evidence="2">
    <location>
        <position position="61"/>
    </location>
</feature>
<dbReference type="Pfam" id="PF04397">
    <property type="entry name" value="LytTR"/>
    <property type="match status" value="1"/>
</dbReference>
<dbReference type="PROSITE" id="PS50110">
    <property type="entry name" value="RESPONSE_REGULATORY"/>
    <property type="match status" value="1"/>
</dbReference>
<dbReference type="OrthoDB" id="9788600at2"/>
<gene>
    <name evidence="4" type="ORF">SAMN02745190_00069</name>
</gene>
<feature type="domain" description="Response regulatory" evidence="3">
    <location>
        <begin position="2"/>
        <end position="124"/>
    </location>
</feature>
<evidence type="ECO:0000256" key="1">
    <source>
        <dbReference type="ARBA" id="ARBA00022553"/>
    </source>
</evidence>
<protein>
    <submittedName>
        <fullName evidence="4">Two component transcriptional regulator, LytTR family</fullName>
    </submittedName>
</protein>
<dbReference type="InterPro" id="IPR011006">
    <property type="entry name" value="CheY-like_superfamily"/>
</dbReference>
<dbReference type="STRING" id="1123243.SAMN02745190_00069"/>
<dbReference type="Pfam" id="PF00072">
    <property type="entry name" value="Response_reg"/>
    <property type="match status" value="1"/>
</dbReference>
<dbReference type="PANTHER" id="PTHR44591:SF3">
    <property type="entry name" value="RESPONSE REGULATORY DOMAIN-CONTAINING PROTEIN"/>
    <property type="match status" value="1"/>
</dbReference>
<dbReference type="CDD" id="cd00156">
    <property type="entry name" value="REC"/>
    <property type="match status" value="1"/>
</dbReference>
<dbReference type="Gene3D" id="3.40.50.2300">
    <property type="match status" value="1"/>
</dbReference>
<dbReference type="EMBL" id="FQUG01000002">
    <property type="protein sequence ID" value="SHE29485.1"/>
    <property type="molecule type" value="Genomic_DNA"/>
</dbReference>
<dbReference type="SMART" id="SM00448">
    <property type="entry name" value="REC"/>
    <property type="match status" value="1"/>
</dbReference>
<accession>A0A1M4SBG6</accession>
<evidence type="ECO:0000259" key="3">
    <source>
        <dbReference type="PROSITE" id="PS50110"/>
    </source>
</evidence>
<dbReference type="GO" id="GO:0003677">
    <property type="term" value="F:DNA binding"/>
    <property type="evidence" value="ECO:0007669"/>
    <property type="project" value="InterPro"/>
</dbReference>
<dbReference type="InterPro" id="IPR050595">
    <property type="entry name" value="Bact_response_regulator"/>
</dbReference>
<dbReference type="SMART" id="SM00850">
    <property type="entry name" value="LytTR"/>
    <property type="match status" value="1"/>
</dbReference>
<proteinExistence type="predicted"/>
<keyword evidence="5" id="KW-1185">Reference proteome</keyword>
<dbReference type="GO" id="GO:0000160">
    <property type="term" value="P:phosphorelay signal transduction system"/>
    <property type="evidence" value="ECO:0007669"/>
    <property type="project" value="InterPro"/>
</dbReference>
<dbReference type="Proteomes" id="UP000184404">
    <property type="component" value="Unassembled WGS sequence"/>
</dbReference>
<sequence length="242" mass="28210">MRFAVADDLVTDLEAAETHLRQYIETAFPAGMKNFELDTFPNAEELLKNFSPGKYDLMILDIFMEDMTGMEAAEAIRLQDEKVPIVFLTTSQDFMLEGYRVFAAGYLMKPLEEHVEDFNRTMNHILPSLVKEEKGIPAVIDGEAVEIPLGRIVYADINTRHKLTFHLMDIEVETSMAYAQCQELLLTKRNFTECYHRIIINMDYVHRMEEDDFVMKDGTRLPISQRRKKETKAVYMHYLVHR</sequence>
<dbReference type="SUPFAM" id="SSF52172">
    <property type="entry name" value="CheY-like"/>
    <property type="match status" value="1"/>
</dbReference>
<dbReference type="InterPro" id="IPR007492">
    <property type="entry name" value="LytTR_DNA-bd_dom"/>
</dbReference>
<dbReference type="RefSeq" id="WP_072934207.1">
    <property type="nucleotide sequence ID" value="NZ_FQUG01000002.1"/>
</dbReference>
<evidence type="ECO:0000313" key="4">
    <source>
        <dbReference type="EMBL" id="SHE29485.1"/>
    </source>
</evidence>
<dbReference type="AlphaFoldDB" id="A0A1M4SBG6"/>
<reference evidence="4 5" key="1">
    <citation type="submission" date="2016-11" db="EMBL/GenBank/DDBJ databases">
        <authorList>
            <person name="Jaros S."/>
            <person name="Januszkiewicz K."/>
            <person name="Wedrychowicz H."/>
        </authorList>
    </citation>
    <scope>NUCLEOTIDE SEQUENCE [LARGE SCALE GENOMIC DNA]</scope>
    <source>
        <strain evidence="4 5">DSM 10502</strain>
    </source>
</reference>
<organism evidence="4 5">
    <name type="scientific">Schwartzia succinivorans DSM 10502</name>
    <dbReference type="NCBI Taxonomy" id="1123243"/>
    <lineage>
        <taxon>Bacteria</taxon>
        <taxon>Bacillati</taxon>
        <taxon>Bacillota</taxon>
        <taxon>Negativicutes</taxon>
        <taxon>Selenomonadales</taxon>
        <taxon>Selenomonadaceae</taxon>
        <taxon>Schwartzia</taxon>
    </lineage>
</organism>
<evidence type="ECO:0000256" key="2">
    <source>
        <dbReference type="PROSITE-ProRule" id="PRU00169"/>
    </source>
</evidence>
<dbReference type="Gene3D" id="2.40.50.1020">
    <property type="entry name" value="LytTr DNA-binding domain"/>
    <property type="match status" value="1"/>
</dbReference>